<protein>
    <recommendedName>
        <fullName evidence="4 14">Phosphoribosylamine--glycine ligase</fullName>
        <ecNumber evidence="4 14">6.3.4.13</ecNumber>
    </recommendedName>
    <alternativeName>
        <fullName evidence="14">GARS</fullName>
    </alternativeName>
    <alternativeName>
        <fullName evidence="12 14">Glycinamide ribonucleotide synthetase</fullName>
    </alternativeName>
    <alternativeName>
        <fullName evidence="13 14">Phosphoribosylglycinamide synthetase</fullName>
    </alternativeName>
</protein>
<evidence type="ECO:0000256" key="10">
    <source>
        <dbReference type="ARBA" id="ARBA00023211"/>
    </source>
</evidence>
<dbReference type="SUPFAM" id="SSF56059">
    <property type="entry name" value="Glutathione synthetase ATP-binding domain-like"/>
    <property type="match status" value="1"/>
</dbReference>
<sequence length="422" mass="44173">MNVLLLGAGGREHALAWRLAQSPGLDKLYAAPGNPGIAQHAELAPIDPADHRGVIDFCLRHSIGLVVIGPEAPLVDGLADNIRTMGIPVFGPGREAARLEGSKGFTKELCAREGIPTARFERVYSRDGARAALDDFALPVVIKADGLAAGKGVTIAETREEAEAAIDALIAAGRAGGEAVIEEFLEGEEASLFILTDGTSVMPFGSAQDHKRVGEGDTGPNTGGMGAYSPAPVLTPELEARAIEEIVRPTLAGMARQGCPFTGMLYAGLMLTADGPKLIEYNVRFGDPECQVLMMRLDDDLLDLMLAAAEGRLADHAAPRFSGRNAMTVVIAAEGYPGTPKKGGTIAGIDTAEASGARVFHAGTAEQDGKLVASGGRVLSVTATGGTLKEARDAAYAAVDRITFPDGFCRRDIGWREFDRKG</sequence>
<dbReference type="InterPro" id="IPR016185">
    <property type="entry name" value="PreATP-grasp_dom_sf"/>
</dbReference>
<evidence type="ECO:0000313" key="18">
    <source>
        <dbReference type="EMBL" id="RIA43989.1"/>
    </source>
</evidence>
<dbReference type="InterPro" id="IPR020562">
    <property type="entry name" value="PRibGlycinamide_synth_N"/>
</dbReference>
<evidence type="ECO:0000256" key="7">
    <source>
        <dbReference type="ARBA" id="ARBA00022741"/>
    </source>
</evidence>
<feature type="region of interest" description="Disordered" evidence="16">
    <location>
        <begin position="207"/>
        <end position="227"/>
    </location>
</feature>
<dbReference type="EMBL" id="QXDC01000003">
    <property type="protein sequence ID" value="RIA43989.1"/>
    <property type="molecule type" value="Genomic_DNA"/>
</dbReference>
<dbReference type="SUPFAM" id="SSF52440">
    <property type="entry name" value="PreATP-grasp domain"/>
    <property type="match status" value="1"/>
</dbReference>
<evidence type="ECO:0000256" key="13">
    <source>
        <dbReference type="ARBA" id="ARBA00042864"/>
    </source>
</evidence>
<evidence type="ECO:0000256" key="4">
    <source>
        <dbReference type="ARBA" id="ARBA00013255"/>
    </source>
</evidence>
<dbReference type="Proteomes" id="UP000266568">
    <property type="component" value="Unassembled WGS sequence"/>
</dbReference>
<dbReference type="InterPro" id="IPR013815">
    <property type="entry name" value="ATP_grasp_subdomain_1"/>
</dbReference>
<dbReference type="InterPro" id="IPR037123">
    <property type="entry name" value="PRibGlycinamide_synth_C_sf"/>
</dbReference>
<reference evidence="18 19" key="1">
    <citation type="submission" date="2018-08" db="EMBL/GenBank/DDBJ databases">
        <title>Genomic Encyclopedia of Type Strains, Phase IV (KMG-IV): sequencing the most valuable type-strain genomes for metagenomic binning, comparative biology and taxonomic classification.</title>
        <authorList>
            <person name="Goeker M."/>
        </authorList>
    </citation>
    <scope>NUCLEOTIDE SEQUENCE [LARGE SCALE GENOMIC DNA]</scope>
    <source>
        <strain evidence="18 19">DSM 25527</strain>
    </source>
</reference>
<dbReference type="NCBIfam" id="TIGR00877">
    <property type="entry name" value="purD"/>
    <property type="match status" value="1"/>
</dbReference>
<keyword evidence="19" id="KW-1185">Reference proteome</keyword>
<comment type="similarity">
    <text evidence="11 14">Belongs to the GARS family.</text>
</comment>
<dbReference type="InterPro" id="IPR011054">
    <property type="entry name" value="Rudment_hybrid_motif"/>
</dbReference>
<comment type="caution">
    <text evidence="18">The sequence shown here is derived from an EMBL/GenBank/DDBJ whole genome shotgun (WGS) entry which is preliminary data.</text>
</comment>
<dbReference type="UniPathway" id="UPA00074">
    <property type="reaction ID" value="UER00125"/>
</dbReference>
<dbReference type="PANTHER" id="PTHR43472">
    <property type="entry name" value="PHOSPHORIBOSYLAMINE--GLYCINE LIGASE"/>
    <property type="match status" value="1"/>
</dbReference>
<dbReference type="AlphaFoldDB" id="A0A397P7F9"/>
<evidence type="ECO:0000256" key="2">
    <source>
        <dbReference type="ARBA" id="ARBA00001946"/>
    </source>
</evidence>
<keyword evidence="6" id="KW-0479">Metal-binding</keyword>
<dbReference type="HAMAP" id="MF_00138">
    <property type="entry name" value="GARS"/>
    <property type="match status" value="1"/>
</dbReference>
<dbReference type="InterPro" id="IPR020559">
    <property type="entry name" value="PRibGlycinamide_synth_CS"/>
</dbReference>
<dbReference type="GO" id="GO:0006189">
    <property type="term" value="P:'de novo' IMP biosynthetic process"/>
    <property type="evidence" value="ECO:0007669"/>
    <property type="project" value="UniProtKB-UniRule"/>
</dbReference>
<dbReference type="Gene3D" id="3.90.600.10">
    <property type="entry name" value="Phosphoribosylglycinamide synthetase, C-terminal domain"/>
    <property type="match status" value="1"/>
</dbReference>
<comment type="cofactor">
    <cofactor evidence="1">
        <name>Mn(2+)</name>
        <dbReference type="ChEBI" id="CHEBI:29035"/>
    </cofactor>
</comment>
<dbReference type="Pfam" id="PF02843">
    <property type="entry name" value="GARS_C"/>
    <property type="match status" value="1"/>
</dbReference>
<evidence type="ECO:0000259" key="17">
    <source>
        <dbReference type="PROSITE" id="PS50975"/>
    </source>
</evidence>
<name>A0A397P7F9_9SPHN</name>
<evidence type="ECO:0000256" key="11">
    <source>
        <dbReference type="ARBA" id="ARBA00038345"/>
    </source>
</evidence>
<dbReference type="RefSeq" id="WP_119035763.1">
    <property type="nucleotide sequence ID" value="NZ_QXDC01000003.1"/>
</dbReference>
<dbReference type="SUPFAM" id="SSF51246">
    <property type="entry name" value="Rudiment single hybrid motif"/>
    <property type="match status" value="1"/>
</dbReference>
<dbReference type="GO" id="GO:0009113">
    <property type="term" value="P:purine nucleobase biosynthetic process"/>
    <property type="evidence" value="ECO:0007669"/>
    <property type="project" value="InterPro"/>
</dbReference>
<comment type="catalytic activity">
    <reaction evidence="14">
        <text>5-phospho-beta-D-ribosylamine + glycine + ATP = N(1)-(5-phospho-beta-D-ribosyl)glycinamide + ADP + phosphate + H(+)</text>
        <dbReference type="Rhea" id="RHEA:17453"/>
        <dbReference type="ChEBI" id="CHEBI:15378"/>
        <dbReference type="ChEBI" id="CHEBI:30616"/>
        <dbReference type="ChEBI" id="CHEBI:43474"/>
        <dbReference type="ChEBI" id="CHEBI:57305"/>
        <dbReference type="ChEBI" id="CHEBI:58681"/>
        <dbReference type="ChEBI" id="CHEBI:143788"/>
        <dbReference type="ChEBI" id="CHEBI:456216"/>
        <dbReference type="EC" id="6.3.4.13"/>
    </reaction>
</comment>
<dbReference type="PROSITE" id="PS50975">
    <property type="entry name" value="ATP_GRASP"/>
    <property type="match status" value="1"/>
</dbReference>
<dbReference type="Gene3D" id="3.40.50.20">
    <property type="match status" value="1"/>
</dbReference>
<dbReference type="SMART" id="SM01209">
    <property type="entry name" value="GARS_A"/>
    <property type="match status" value="1"/>
</dbReference>
<dbReference type="Pfam" id="PF01071">
    <property type="entry name" value="GARS_A"/>
    <property type="match status" value="1"/>
</dbReference>
<dbReference type="GO" id="GO:0005524">
    <property type="term" value="F:ATP binding"/>
    <property type="evidence" value="ECO:0007669"/>
    <property type="project" value="UniProtKB-UniRule"/>
</dbReference>
<evidence type="ECO:0000256" key="6">
    <source>
        <dbReference type="ARBA" id="ARBA00022723"/>
    </source>
</evidence>
<evidence type="ECO:0000256" key="15">
    <source>
        <dbReference type="PROSITE-ProRule" id="PRU00409"/>
    </source>
</evidence>
<dbReference type="Gene3D" id="3.30.470.20">
    <property type="entry name" value="ATP-grasp fold, B domain"/>
    <property type="match status" value="1"/>
</dbReference>
<dbReference type="SMART" id="SM01210">
    <property type="entry name" value="GARS_C"/>
    <property type="match status" value="1"/>
</dbReference>
<dbReference type="InterPro" id="IPR000115">
    <property type="entry name" value="PRibGlycinamide_synth"/>
</dbReference>
<dbReference type="PANTHER" id="PTHR43472:SF1">
    <property type="entry name" value="PHOSPHORIBOSYLAMINE--GLYCINE LIGASE, CHLOROPLASTIC"/>
    <property type="match status" value="1"/>
</dbReference>
<dbReference type="InterPro" id="IPR011761">
    <property type="entry name" value="ATP-grasp"/>
</dbReference>
<comment type="pathway">
    <text evidence="3 14">Purine metabolism; IMP biosynthesis via de novo pathway; N(1)-(5-phospho-D-ribosyl)glycinamide from 5-phospho-alpha-D-ribose 1-diphosphate: step 2/2.</text>
</comment>
<feature type="domain" description="ATP-grasp" evidence="17">
    <location>
        <begin position="107"/>
        <end position="310"/>
    </location>
</feature>
<dbReference type="InterPro" id="IPR020561">
    <property type="entry name" value="PRibGlycinamid_synth_ATP-grasp"/>
</dbReference>
<evidence type="ECO:0000256" key="1">
    <source>
        <dbReference type="ARBA" id="ARBA00001936"/>
    </source>
</evidence>
<keyword evidence="9 15" id="KW-0067">ATP-binding</keyword>
<organism evidence="18 19">
    <name type="scientific">Hephaestia caeni</name>
    <dbReference type="NCBI Taxonomy" id="645617"/>
    <lineage>
        <taxon>Bacteria</taxon>
        <taxon>Pseudomonadati</taxon>
        <taxon>Pseudomonadota</taxon>
        <taxon>Alphaproteobacteria</taxon>
        <taxon>Sphingomonadales</taxon>
        <taxon>Sphingomonadaceae</taxon>
        <taxon>Hephaestia</taxon>
    </lineage>
</organism>
<accession>A0A397P7F9</accession>
<keyword evidence="7 15" id="KW-0547">Nucleotide-binding</keyword>
<keyword evidence="8 14" id="KW-0658">Purine biosynthesis</keyword>
<evidence type="ECO:0000256" key="12">
    <source>
        <dbReference type="ARBA" id="ARBA00042242"/>
    </source>
</evidence>
<dbReference type="PROSITE" id="PS00184">
    <property type="entry name" value="GARS"/>
    <property type="match status" value="1"/>
</dbReference>
<evidence type="ECO:0000313" key="19">
    <source>
        <dbReference type="Proteomes" id="UP000266568"/>
    </source>
</evidence>
<evidence type="ECO:0000256" key="3">
    <source>
        <dbReference type="ARBA" id="ARBA00005174"/>
    </source>
</evidence>
<dbReference type="InterPro" id="IPR020560">
    <property type="entry name" value="PRibGlycinamide_synth_C-dom"/>
</dbReference>
<comment type="cofactor">
    <cofactor evidence="2">
        <name>Mg(2+)</name>
        <dbReference type="ChEBI" id="CHEBI:18420"/>
    </cofactor>
</comment>
<evidence type="ECO:0000256" key="14">
    <source>
        <dbReference type="HAMAP-Rule" id="MF_00138"/>
    </source>
</evidence>
<dbReference type="GO" id="GO:0004637">
    <property type="term" value="F:phosphoribosylamine-glycine ligase activity"/>
    <property type="evidence" value="ECO:0007669"/>
    <property type="project" value="UniProtKB-UniRule"/>
</dbReference>
<keyword evidence="10" id="KW-0464">Manganese</keyword>
<evidence type="ECO:0000256" key="5">
    <source>
        <dbReference type="ARBA" id="ARBA00022598"/>
    </source>
</evidence>
<dbReference type="Gene3D" id="3.30.1490.20">
    <property type="entry name" value="ATP-grasp fold, A domain"/>
    <property type="match status" value="1"/>
</dbReference>
<dbReference type="OrthoDB" id="9807240at2"/>
<dbReference type="GO" id="GO:0046872">
    <property type="term" value="F:metal ion binding"/>
    <property type="evidence" value="ECO:0007669"/>
    <property type="project" value="UniProtKB-KW"/>
</dbReference>
<evidence type="ECO:0000256" key="16">
    <source>
        <dbReference type="SAM" id="MobiDB-lite"/>
    </source>
</evidence>
<dbReference type="EC" id="6.3.4.13" evidence="4 14"/>
<proteinExistence type="inferred from homology"/>
<evidence type="ECO:0000256" key="8">
    <source>
        <dbReference type="ARBA" id="ARBA00022755"/>
    </source>
</evidence>
<dbReference type="FunFam" id="3.90.600.10:FF:000001">
    <property type="entry name" value="Trifunctional purine biosynthetic protein adenosine-3"/>
    <property type="match status" value="1"/>
</dbReference>
<dbReference type="Pfam" id="PF02844">
    <property type="entry name" value="GARS_N"/>
    <property type="match status" value="1"/>
</dbReference>
<dbReference type="FunFam" id="3.30.470.20:FF:000018">
    <property type="entry name" value="Trifunctional purine biosynthetic protein adenosine-3"/>
    <property type="match status" value="1"/>
</dbReference>
<evidence type="ECO:0000256" key="9">
    <source>
        <dbReference type="ARBA" id="ARBA00022840"/>
    </source>
</evidence>
<keyword evidence="5 14" id="KW-0436">Ligase</keyword>
<gene>
    <name evidence="14" type="primary">purD</name>
    <name evidence="18" type="ORF">DFR49_2223</name>
</gene>